<dbReference type="Proteomes" id="UP000683360">
    <property type="component" value="Unassembled WGS sequence"/>
</dbReference>
<sequence length="164" mass="18008">MLQGCAILVFTISLNGHVFANTCEDDKCITAMDIPLITQLNAPLKAELDISILTEQLKELITHEVKQAVSVVTKDLAEGIVDKKTQSALENLQIVNNQTISTFLKEMKVAMTAFIPNTVFIRFGSVVKFSDVRFSEGMGDLSTFKNTGKFKCGKSGFVHCVCID</sequence>
<feature type="signal peptide" evidence="1">
    <location>
        <begin position="1"/>
        <end position="20"/>
    </location>
</feature>
<dbReference type="AlphaFoldDB" id="A0A8S3Q237"/>
<gene>
    <name evidence="2" type="ORF">MEDL_5776</name>
</gene>
<proteinExistence type="predicted"/>
<dbReference type="OrthoDB" id="6186605at2759"/>
<evidence type="ECO:0000256" key="1">
    <source>
        <dbReference type="SAM" id="SignalP"/>
    </source>
</evidence>
<comment type="caution">
    <text evidence="2">The sequence shown here is derived from an EMBL/GenBank/DDBJ whole genome shotgun (WGS) entry which is preliminary data.</text>
</comment>
<reference evidence="2" key="1">
    <citation type="submission" date="2021-03" db="EMBL/GenBank/DDBJ databases">
        <authorList>
            <person name="Bekaert M."/>
        </authorList>
    </citation>
    <scope>NUCLEOTIDE SEQUENCE</scope>
</reference>
<accession>A0A8S3Q237</accession>
<evidence type="ECO:0000313" key="3">
    <source>
        <dbReference type="Proteomes" id="UP000683360"/>
    </source>
</evidence>
<protein>
    <submittedName>
        <fullName evidence="2">Uncharacterized protein</fullName>
    </submittedName>
</protein>
<evidence type="ECO:0000313" key="2">
    <source>
        <dbReference type="EMBL" id="CAG2190468.1"/>
    </source>
</evidence>
<keyword evidence="1" id="KW-0732">Signal</keyword>
<keyword evidence="3" id="KW-1185">Reference proteome</keyword>
<feature type="chain" id="PRO_5035788749" evidence="1">
    <location>
        <begin position="21"/>
        <end position="164"/>
    </location>
</feature>
<name>A0A8S3Q237_MYTED</name>
<dbReference type="EMBL" id="CAJPWZ010000330">
    <property type="protein sequence ID" value="CAG2190468.1"/>
    <property type="molecule type" value="Genomic_DNA"/>
</dbReference>
<organism evidence="2 3">
    <name type="scientific">Mytilus edulis</name>
    <name type="common">Blue mussel</name>
    <dbReference type="NCBI Taxonomy" id="6550"/>
    <lineage>
        <taxon>Eukaryota</taxon>
        <taxon>Metazoa</taxon>
        <taxon>Spiralia</taxon>
        <taxon>Lophotrochozoa</taxon>
        <taxon>Mollusca</taxon>
        <taxon>Bivalvia</taxon>
        <taxon>Autobranchia</taxon>
        <taxon>Pteriomorphia</taxon>
        <taxon>Mytilida</taxon>
        <taxon>Mytiloidea</taxon>
        <taxon>Mytilidae</taxon>
        <taxon>Mytilinae</taxon>
        <taxon>Mytilus</taxon>
    </lineage>
</organism>